<evidence type="ECO:0000256" key="1">
    <source>
        <dbReference type="ARBA" id="ARBA00004167"/>
    </source>
</evidence>
<comment type="similarity">
    <text evidence="9">Belongs to the TatB family.</text>
</comment>
<evidence type="ECO:0000256" key="6">
    <source>
        <dbReference type="ARBA" id="ARBA00022989"/>
    </source>
</evidence>
<accession>A0ABU6DRG8</accession>
<keyword evidence="4 9" id="KW-0812">Transmembrane</keyword>
<keyword evidence="8 9" id="KW-0472">Membrane</keyword>
<keyword evidence="2 9" id="KW-0813">Transport</keyword>
<evidence type="ECO:0000256" key="7">
    <source>
        <dbReference type="ARBA" id="ARBA00023010"/>
    </source>
</evidence>
<keyword evidence="12" id="KW-1185">Reference proteome</keyword>
<dbReference type="InterPro" id="IPR003369">
    <property type="entry name" value="TatA/B/E"/>
</dbReference>
<evidence type="ECO:0000256" key="3">
    <source>
        <dbReference type="ARBA" id="ARBA00022475"/>
    </source>
</evidence>
<comment type="subunit">
    <text evidence="9">The Tat system comprises two distinct complexes: a TatABC complex, containing multiple copies of TatA, TatB and TatC subunits, and a separate TatA complex, containing only TatA subunits. Substrates initially bind to the TatABC complex, which probably triggers association of the separate TatA complex to form the active translocon.</text>
</comment>
<dbReference type="NCBIfam" id="TIGR01410">
    <property type="entry name" value="tatB"/>
    <property type="match status" value="1"/>
</dbReference>
<dbReference type="PANTHER" id="PTHR33162">
    <property type="entry name" value="SEC-INDEPENDENT PROTEIN TRANSLOCASE PROTEIN TATA, CHLOROPLASTIC"/>
    <property type="match status" value="1"/>
</dbReference>
<evidence type="ECO:0000256" key="5">
    <source>
        <dbReference type="ARBA" id="ARBA00022927"/>
    </source>
</evidence>
<organism evidence="11 12">
    <name type="scientific">Acinetobacter pollinis</name>
    <dbReference type="NCBI Taxonomy" id="2605270"/>
    <lineage>
        <taxon>Bacteria</taxon>
        <taxon>Pseudomonadati</taxon>
        <taxon>Pseudomonadota</taxon>
        <taxon>Gammaproteobacteria</taxon>
        <taxon>Moraxellales</taxon>
        <taxon>Moraxellaceae</taxon>
        <taxon>Acinetobacter</taxon>
    </lineage>
</organism>
<protein>
    <recommendedName>
        <fullName evidence="9">Sec-independent protein translocase protein TatB</fullName>
    </recommendedName>
</protein>
<evidence type="ECO:0000256" key="8">
    <source>
        <dbReference type="ARBA" id="ARBA00023136"/>
    </source>
</evidence>
<keyword evidence="6 9" id="KW-1133">Transmembrane helix</keyword>
<evidence type="ECO:0000256" key="4">
    <source>
        <dbReference type="ARBA" id="ARBA00022692"/>
    </source>
</evidence>
<sequence>MFNVGISELFVFSIIALIILGPEKLPQAIRFIGQWYAKSKRFVGNIQNDIDRELRLSELKAQMDQEIEKIRALEKKLNDQSMNLEKKMISTTQLTFTKKSFSPIQKIYYGYHPNYPFIASSINTPPKLKIAV</sequence>
<evidence type="ECO:0000256" key="9">
    <source>
        <dbReference type="HAMAP-Rule" id="MF_00237"/>
    </source>
</evidence>
<dbReference type="InterPro" id="IPR018448">
    <property type="entry name" value="TatB"/>
</dbReference>
<evidence type="ECO:0000313" key="12">
    <source>
        <dbReference type="Proteomes" id="UP001339883"/>
    </source>
</evidence>
<dbReference type="EMBL" id="VTDN01000001">
    <property type="protein sequence ID" value="MEB5475473.1"/>
    <property type="molecule type" value="Genomic_DNA"/>
</dbReference>
<comment type="function">
    <text evidence="9">Part of the twin-arginine translocation (Tat) system that transports large folded proteins containing a characteristic twin-arginine motif in their signal peptide across membranes. Together with TatC, TatB is part of a receptor directly interacting with Tat signal peptides. TatB may form an oligomeric binding site that transiently accommodates folded Tat precursor proteins before their translocation.</text>
</comment>
<keyword evidence="5 9" id="KW-0653">Protein transport</keyword>
<dbReference type="HAMAP" id="MF_00237">
    <property type="entry name" value="TatB"/>
    <property type="match status" value="1"/>
</dbReference>
<keyword evidence="3 9" id="KW-1003">Cell membrane</keyword>
<keyword evidence="7 9" id="KW-0811">Translocation</keyword>
<dbReference type="RefSeq" id="WP_195772087.1">
    <property type="nucleotide sequence ID" value="NZ_VTDN01000001.1"/>
</dbReference>
<gene>
    <name evidence="9 11" type="primary">tatB</name>
    <name evidence="11" type="ORF">I2F25_00150</name>
</gene>
<dbReference type="Gene3D" id="1.20.5.3310">
    <property type="match status" value="1"/>
</dbReference>
<reference evidence="11 12" key="1">
    <citation type="submission" date="2019-08" db="EMBL/GenBank/DDBJ databases">
        <title>Five species of Acinetobacter isolated from floral nectar and animal pollinators.</title>
        <authorList>
            <person name="Hendry T.A."/>
        </authorList>
    </citation>
    <scope>NUCLEOTIDE SEQUENCE [LARGE SCALE GENOMIC DNA]</scope>
    <source>
        <strain evidence="11 12">MD18.27</strain>
    </source>
</reference>
<proteinExistence type="inferred from homology"/>
<evidence type="ECO:0000256" key="2">
    <source>
        <dbReference type="ARBA" id="ARBA00022448"/>
    </source>
</evidence>
<feature type="coiled-coil region" evidence="10">
    <location>
        <begin position="56"/>
        <end position="87"/>
    </location>
</feature>
<comment type="subcellular location">
    <subcellularLocation>
        <location evidence="9">Cell membrane</location>
        <topology evidence="9">Single-pass membrane protein</topology>
    </subcellularLocation>
    <subcellularLocation>
        <location evidence="1">Membrane</location>
        <topology evidence="1">Single-pass membrane protein</topology>
    </subcellularLocation>
</comment>
<dbReference type="PANTHER" id="PTHR33162:SF1">
    <property type="entry name" value="SEC-INDEPENDENT PROTEIN TRANSLOCASE PROTEIN TATA, CHLOROPLASTIC"/>
    <property type="match status" value="1"/>
</dbReference>
<keyword evidence="10" id="KW-0175">Coiled coil</keyword>
<evidence type="ECO:0000256" key="10">
    <source>
        <dbReference type="SAM" id="Coils"/>
    </source>
</evidence>
<evidence type="ECO:0000313" key="11">
    <source>
        <dbReference type="EMBL" id="MEB5475473.1"/>
    </source>
</evidence>
<dbReference type="PRINTS" id="PR01506">
    <property type="entry name" value="TATBPROTEIN"/>
</dbReference>
<comment type="caution">
    <text evidence="11">The sequence shown here is derived from an EMBL/GenBank/DDBJ whole genome shotgun (WGS) entry which is preliminary data.</text>
</comment>
<name>A0ABU6DRG8_9GAMM</name>
<dbReference type="Pfam" id="PF02416">
    <property type="entry name" value="TatA_B_E"/>
    <property type="match status" value="1"/>
</dbReference>
<dbReference type="Proteomes" id="UP001339883">
    <property type="component" value="Unassembled WGS sequence"/>
</dbReference>